<dbReference type="OrthoDB" id="2745105at2759"/>
<protein>
    <recommendedName>
        <fullName evidence="2">DUF6534 domain-containing protein</fullName>
    </recommendedName>
</protein>
<accession>A0A5C2SGG4</accession>
<evidence type="ECO:0000256" key="1">
    <source>
        <dbReference type="SAM" id="Phobius"/>
    </source>
</evidence>
<evidence type="ECO:0000313" key="3">
    <source>
        <dbReference type="EMBL" id="RPD62721.1"/>
    </source>
</evidence>
<reference evidence="3" key="1">
    <citation type="journal article" date="2018" name="Genome Biol. Evol.">
        <title>Genomics and development of Lentinus tigrinus, a white-rot wood-decaying mushroom with dimorphic fruiting bodies.</title>
        <authorList>
            <person name="Wu B."/>
            <person name="Xu Z."/>
            <person name="Knudson A."/>
            <person name="Carlson A."/>
            <person name="Chen N."/>
            <person name="Kovaka S."/>
            <person name="LaButti K."/>
            <person name="Lipzen A."/>
            <person name="Pennachio C."/>
            <person name="Riley R."/>
            <person name="Schakwitz W."/>
            <person name="Umezawa K."/>
            <person name="Ohm R.A."/>
            <person name="Grigoriev I.V."/>
            <person name="Nagy L.G."/>
            <person name="Gibbons J."/>
            <person name="Hibbett D."/>
        </authorList>
    </citation>
    <scope>NUCLEOTIDE SEQUENCE [LARGE SCALE GENOMIC DNA]</scope>
    <source>
        <strain evidence="3">ALCF2SS1-6</strain>
    </source>
</reference>
<dbReference type="Pfam" id="PF20152">
    <property type="entry name" value="DUF6534"/>
    <property type="match status" value="1"/>
</dbReference>
<feature type="domain" description="DUF6534" evidence="2">
    <location>
        <begin position="138"/>
        <end position="225"/>
    </location>
</feature>
<dbReference type="AlphaFoldDB" id="A0A5C2SGG4"/>
<feature type="transmembrane region" description="Helical" evidence="1">
    <location>
        <begin position="199"/>
        <end position="218"/>
    </location>
</feature>
<feature type="transmembrane region" description="Helical" evidence="1">
    <location>
        <begin position="60"/>
        <end position="80"/>
    </location>
</feature>
<gene>
    <name evidence="3" type="ORF">L227DRAFT_609289</name>
</gene>
<feature type="transmembrane region" description="Helical" evidence="1">
    <location>
        <begin position="167"/>
        <end position="193"/>
    </location>
</feature>
<keyword evidence="1" id="KW-0812">Transmembrane</keyword>
<dbReference type="EMBL" id="ML122258">
    <property type="protein sequence ID" value="RPD62721.1"/>
    <property type="molecule type" value="Genomic_DNA"/>
</dbReference>
<name>A0A5C2SGG4_9APHY</name>
<dbReference type="PANTHER" id="PTHR40465">
    <property type="entry name" value="CHROMOSOME 1, WHOLE GENOME SHOTGUN SEQUENCE"/>
    <property type="match status" value="1"/>
</dbReference>
<evidence type="ECO:0000313" key="4">
    <source>
        <dbReference type="Proteomes" id="UP000313359"/>
    </source>
</evidence>
<evidence type="ECO:0000259" key="2">
    <source>
        <dbReference type="Pfam" id="PF20152"/>
    </source>
</evidence>
<keyword evidence="1" id="KW-0472">Membrane</keyword>
<dbReference type="InterPro" id="IPR045339">
    <property type="entry name" value="DUF6534"/>
</dbReference>
<feature type="transmembrane region" description="Helical" evidence="1">
    <location>
        <begin position="132"/>
        <end position="155"/>
    </location>
</feature>
<organism evidence="3 4">
    <name type="scientific">Lentinus tigrinus ALCF2SS1-6</name>
    <dbReference type="NCBI Taxonomy" id="1328759"/>
    <lineage>
        <taxon>Eukaryota</taxon>
        <taxon>Fungi</taxon>
        <taxon>Dikarya</taxon>
        <taxon>Basidiomycota</taxon>
        <taxon>Agaricomycotina</taxon>
        <taxon>Agaricomycetes</taxon>
        <taxon>Polyporales</taxon>
        <taxon>Polyporaceae</taxon>
        <taxon>Lentinus</taxon>
    </lineage>
</organism>
<dbReference type="STRING" id="1328759.A0A5C2SGG4"/>
<keyword evidence="1" id="KW-1133">Transmembrane helix</keyword>
<sequence length="286" mass="31192">MGFVEDTMGWLLIGVLLSAALWGVSLAQAFSYYIGYPGDRPYLKFLVATVSALETIHQGVISYAIFHYLALTAVVVQSFFAVRIYRFSSKKLVVVPVIGLIITAFGVSFAYAAKASSLTVFAELDKLKALSLAMNVSAAVTDVTIAVILCTLLHVSKTGHARSNRLVNKLITFTVNTGLLTSTCACLSLITYLALPDYYFVYMAPFLLMGRLYSNSLLATLNTRERLREDLNGSLNEIAMGHIQCHPSRSVHLDLELNETLPRVASTISSNPAKISLESPEAPKTI</sequence>
<dbReference type="Proteomes" id="UP000313359">
    <property type="component" value="Unassembled WGS sequence"/>
</dbReference>
<keyword evidence="4" id="KW-1185">Reference proteome</keyword>
<proteinExistence type="predicted"/>
<feature type="transmembrane region" description="Helical" evidence="1">
    <location>
        <begin position="92"/>
        <end position="112"/>
    </location>
</feature>
<dbReference type="PANTHER" id="PTHR40465:SF1">
    <property type="entry name" value="DUF6534 DOMAIN-CONTAINING PROTEIN"/>
    <property type="match status" value="1"/>
</dbReference>